<dbReference type="CDD" id="cd05233">
    <property type="entry name" value="SDR_c"/>
    <property type="match status" value="1"/>
</dbReference>
<dbReference type="Pfam" id="PF00106">
    <property type="entry name" value="adh_short"/>
    <property type="match status" value="1"/>
</dbReference>
<comment type="caution">
    <text evidence="4">The sequence shown here is derived from an EMBL/GenBank/DDBJ whole genome shotgun (WGS) entry which is preliminary data.</text>
</comment>
<dbReference type="PANTHER" id="PTHR43618">
    <property type="entry name" value="7-ALPHA-HYDROXYSTEROID DEHYDROGENASE"/>
    <property type="match status" value="1"/>
</dbReference>
<dbReference type="InterPro" id="IPR002347">
    <property type="entry name" value="SDR_fam"/>
</dbReference>
<dbReference type="EMBL" id="MU839842">
    <property type="protein sequence ID" value="KAK1751330.1"/>
    <property type="molecule type" value="Genomic_DNA"/>
</dbReference>
<dbReference type="GO" id="GO:0016491">
    <property type="term" value="F:oxidoreductase activity"/>
    <property type="evidence" value="ECO:0007669"/>
    <property type="project" value="UniProtKB-KW"/>
</dbReference>
<keyword evidence="3" id="KW-0560">Oxidoreductase</keyword>
<dbReference type="Gene3D" id="3.40.50.720">
    <property type="entry name" value="NAD(P)-binding Rossmann-like Domain"/>
    <property type="match status" value="1"/>
</dbReference>
<name>A0AAJ0B500_9PEZI</name>
<gene>
    <name evidence="4" type="ORF">QBC47DRAFT_391641</name>
</gene>
<evidence type="ECO:0000313" key="4">
    <source>
        <dbReference type="EMBL" id="KAK1751330.1"/>
    </source>
</evidence>
<evidence type="ECO:0000256" key="3">
    <source>
        <dbReference type="ARBA" id="ARBA00023002"/>
    </source>
</evidence>
<keyword evidence="5" id="KW-1185">Reference proteome</keyword>
<dbReference type="InterPro" id="IPR052178">
    <property type="entry name" value="Sec_Metab_Biosynth_SDR"/>
</dbReference>
<evidence type="ECO:0000256" key="1">
    <source>
        <dbReference type="ARBA" id="ARBA00006484"/>
    </source>
</evidence>
<dbReference type="AlphaFoldDB" id="A0AAJ0B500"/>
<evidence type="ECO:0000313" key="5">
    <source>
        <dbReference type="Proteomes" id="UP001239445"/>
    </source>
</evidence>
<accession>A0AAJ0B500</accession>
<sequence length="319" mass="34026">MADGYNGRSDNYRIAEIKTMHKAPYPGIDPRRPELSQTGRTVLIAGGSTGIGFAIARGFVQAGALRVIILGRRADVVQAAAASLQAEAEAETAGMERGNAVTVVMGIPCDIGSLADAARLWDGLKRDEIVVDVLVLSAAVTGQMGPILQNTVEATWTAVEFNVRAILAFTDRFYKQGGENRAKKQYLVNVSSSAIHYFQSDGTLIPAYGLTKNAGTLLLQQIAKDTDVNDMQIVSFHPGGVRTEMAIASGVPENAIAWDDVRLPGQFAVWAASDEASFAHGKVLAAHWDVDELKGGEVQKKIEEQPSYLQIGVCGAIGI</sequence>
<protein>
    <submittedName>
        <fullName evidence="4">Uncharacterized protein</fullName>
    </submittedName>
</protein>
<dbReference type="SUPFAM" id="SSF51735">
    <property type="entry name" value="NAD(P)-binding Rossmann-fold domains"/>
    <property type="match status" value="1"/>
</dbReference>
<evidence type="ECO:0000256" key="2">
    <source>
        <dbReference type="ARBA" id="ARBA00022857"/>
    </source>
</evidence>
<dbReference type="Proteomes" id="UP001239445">
    <property type="component" value="Unassembled WGS sequence"/>
</dbReference>
<comment type="similarity">
    <text evidence="1">Belongs to the short-chain dehydrogenases/reductases (SDR) family.</text>
</comment>
<reference evidence="4" key="1">
    <citation type="submission" date="2023-06" db="EMBL/GenBank/DDBJ databases">
        <title>Genome-scale phylogeny and comparative genomics of the fungal order Sordariales.</title>
        <authorList>
            <consortium name="Lawrence Berkeley National Laboratory"/>
            <person name="Hensen N."/>
            <person name="Bonometti L."/>
            <person name="Westerberg I."/>
            <person name="Brannstrom I.O."/>
            <person name="Guillou S."/>
            <person name="Cros-Aarteil S."/>
            <person name="Calhoun S."/>
            <person name="Haridas S."/>
            <person name="Kuo A."/>
            <person name="Mondo S."/>
            <person name="Pangilinan J."/>
            <person name="Riley R."/>
            <person name="Labutti K."/>
            <person name="Andreopoulos B."/>
            <person name="Lipzen A."/>
            <person name="Chen C."/>
            <person name="Yanf M."/>
            <person name="Daum C."/>
            <person name="Ng V."/>
            <person name="Clum A."/>
            <person name="Steindorff A."/>
            <person name="Ohm R."/>
            <person name="Martin F."/>
            <person name="Silar P."/>
            <person name="Natvig D."/>
            <person name="Lalanne C."/>
            <person name="Gautier V."/>
            <person name="Ament-Velasquez S.L."/>
            <person name="Kruys A."/>
            <person name="Hutchinson M.I."/>
            <person name="Powell A.J."/>
            <person name="Barry K."/>
            <person name="Miller A.N."/>
            <person name="Grigoriev I.V."/>
            <person name="Debuchy R."/>
            <person name="Gladieux P."/>
            <person name="Thoren M.H."/>
            <person name="Johannesson H."/>
        </authorList>
    </citation>
    <scope>NUCLEOTIDE SEQUENCE</scope>
    <source>
        <strain evidence="4">PSN4</strain>
    </source>
</reference>
<organism evidence="4 5">
    <name type="scientific">Echria macrotheca</name>
    <dbReference type="NCBI Taxonomy" id="438768"/>
    <lineage>
        <taxon>Eukaryota</taxon>
        <taxon>Fungi</taxon>
        <taxon>Dikarya</taxon>
        <taxon>Ascomycota</taxon>
        <taxon>Pezizomycotina</taxon>
        <taxon>Sordariomycetes</taxon>
        <taxon>Sordariomycetidae</taxon>
        <taxon>Sordariales</taxon>
        <taxon>Schizotheciaceae</taxon>
        <taxon>Echria</taxon>
    </lineage>
</organism>
<keyword evidence="2" id="KW-0521">NADP</keyword>
<dbReference type="InterPro" id="IPR036291">
    <property type="entry name" value="NAD(P)-bd_dom_sf"/>
</dbReference>
<proteinExistence type="inferred from homology"/>
<dbReference type="PRINTS" id="PR00081">
    <property type="entry name" value="GDHRDH"/>
</dbReference>
<dbReference type="PANTHER" id="PTHR43618:SF8">
    <property type="entry name" value="7ALPHA-HYDROXYSTEROID DEHYDROGENASE"/>
    <property type="match status" value="1"/>
</dbReference>